<comment type="caution">
    <text evidence="7">The sequence shown here is derived from an EMBL/GenBank/DDBJ whole genome shotgun (WGS) entry which is preliminary data.</text>
</comment>
<dbReference type="PANTHER" id="PTHR21337">
    <property type="entry name" value="PHOSPHO-2-DEHYDRO-3-DEOXYHEPTONATE ALDOLASE 1, 2"/>
    <property type="match status" value="1"/>
</dbReference>
<dbReference type="AlphaFoldDB" id="A0A1Q9F1Y1"/>
<dbReference type="Gene3D" id="3.20.20.70">
    <property type="entry name" value="Aldolase class I"/>
    <property type="match status" value="1"/>
</dbReference>
<keyword evidence="5" id="KW-0170">Cobalt</keyword>
<dbReference type="EC" id="2.5.1.54" evidence="6"/>
<protein>
    <recommendedName>
        <fullName evidence="6">Phospho-2-dehydro-3-deoxyheptonate aldolase</fullName>
        <ecNumber evidence="6">2.5.1.54</ecNumber>
    </recommendedName>
</protein>
<keyword evidence="6" id="KW-0057">Aromatic amino acid biosynthesis</keyword>
<proteinExistence type="inferred from homology"/>
<evidence type="ECO:0000256" key="6">
    <source>
        <dbReference type="RuleBase" id="RU363071"/>
    </source>
</evidence>
<dbReference type="GO" id="GO:0009423">
    <property type="term" value="P:chorismate biosynthetic process"/>
    <property type="evidence" value="ECO:0007669"/>
    <property type="project" value="UniProtKB-UniPathway"/>
</dbReference>
<dbReference type="PANTHER" id="PTHR21337:SF0">
    <property type="entry name" value="PHOSPHO-2-DEHYDRO-3-DEOXYHEPTONATE ALDOLASE"/>
    <property type="match status" value="1"/>
</dbReference>
<keyword evidence="5" id="KW-0464">Manganese</keyword>
<comment type="pathway">
    <text evidence="1 6">Metabolic intermediate biosynthesis; chorismate biosynthesis; chorismate from D-erythrose 4-phosphate and phosphoenolpyruvate: step 1/7.</text>
</comment>
<keyword evidence="5" id="KW-0104">Cadmium</keyword>
<dbReference type="Proteomes" id="UP000186817">
    <property type="component" value="Unassembled WGS sequence"/>
</dbReference>
<evidence type="ECO:0000256" key="2">
    <source>
        <dbReference type="ARBA" id="ARBA00008911"/>
    </source>
</evidence>
<dbReference type="GO" id="GO:0008652">
    <property type="term" value="P:amino acid biosynthetic process"/>
    <property type="evidence" value="ECO:0007669"/>
    <property type="project" value="UniProtKB-KW"/>
</dbReference>
<comment type="similarity">
    <text evidence="2 6">Belongs to the class-II DAHP synthase family.</text>
</comment>
<dbReference type="InterPro" id="IPR002480">
    <property type="entry name" value="DAHP_synth_2"/>
</dbReference>
<dbReference type="EMBL" id="LSRX01000025">
    <property type="protein sequence ID" value="OLQ13700.1"/>
    <property type="molecule type" value="Genomic_DNA"/>
</dbReference>
<sequence length="443" mass="49424">MQDVHFRQSWAVMDLAPRVRRTTPFDAFILDPLAYEPSEIGRRVPQGLWHTPKSLQSELKPRALGRGWHTPDISRHPSREFSLDEMNVTKMMSGDSEQSPVHGFRPPALNRGWHTPDISRHPSQDSCVDGVFDVSSLPVSAEMRHAVSALCPKVTFPHLLIDSFWAAKSSKLFWQLMFERLPIVMAIHKRCGSVLGGVHLEVTGQAAVTEVVGGSVGLTEEMLTKNYETYCDPRLNYSQAIEAAFRVANEMPSAEHAQPIRCCQKKQIELASDDLQVVSPDSTPWWAPCMECGGCSIVPTGWFMNFLTLSLVARECTPFLTLAAQALSINRKLGDAQKNVVENAHSRIGVLRAAHTVSRAQGRPTTMEAPGRSLCVHAAAFEGVQGQRRLEAVRGRHRHAASLGRSCWSFSHKLRQGRAHELHQMTSRLCLHVRAHEFIQPSK</sequence>
<dbReference type="UniPathway" id="UPA00053">
    <property type="reaction ID" value="UER00084"/>
</dbReference>
<dbReference type="OrthoDB" id="2338at2759"/>
<evidence type="ECO:0000256" key="3">
    <source>
        <dbReference type="ARBA" id="ARBA00022679"/>
    </source>
</evidence>
<dbReference type="InterPro" id="IPR013785">
    <property type="entry name" value="Aldolase_TIM"/>
</dbReference>
<dbReference type="Pfam" id="PF01474">
    <property type="entry name" value="DAHP_synth_2"/>
    <property type="match status" value="1"/>
</dbReference>
<accession>A0A1Q9F1Y1</accession>
<organism evidence="7 8">
    <name type="scientific">Symbiodinium microadriaticum</name>
    <name type="common">Dinoflagellate</name>
    <name type="synonym">Zooxanthella microadriatica</name>
    <dbReference type="NCBI Taxonomy" id="2951"/>
    <lineage>
        <taxon>Eukaryota</taxon>
        <taxon>Sar</taxon>
        <taxon>Alveolata</taxon>
        <taxon>Dinophyceae</taxon>
        <taxon>Suessiales</taxon>
        <taxon>Symbiodiniaceae</taxon>
        <taxon>Symbiodinium</taxon>
    </lineage>
</organism>
<dbReference type="GO" id="GO:0009073">
    <property type="term" value="P:aromatic amino acid family biosynthetic process"/>
    <property type="evidence" value="ECO:0007669"/>
    <property type="project" value="UniProtKB-KW"/>
</dbReference>
<evidence type="ECO:0000256" key="1">
    <source>
        <dbReference type="ARBA" id="ARBA00004688"/>
    </source>
</evidence>
<reference evidence="7 8" key="1">
    <citation type="submission" date="2016-02" db="EMBL/GenBank/DDBJ databases">
        <title>Genome analysis of coral dinoflagellate symbionts highlights evolutionary adaptations to a symbiotic lifestyle.</title>
        <authorList>
            <person name="Aranda M."/>
            <person name="Li Y."/>
            <person name="Liew Y.J."/>
            <person name="Baumgarten S."/>
            <person name="Simakov O."/>
            <person name="Wilson M."/>
            <person name="Piel J."/>
            <person name="Ashoor H."/>
            <person name="Bougouffa S."/>
            <person name="Bajic V.B."/>
            <person name="Ryu T."/>
            <person name="Ravasi T."/>
            <person name="Bayer T."/>
            <person name="Micklem G."/>
            <person name="Kim H."/>
            <person name="Bhak J."/>
            <person name="Lajeunesse T.C."/>
            <person name="Voolstra C.R."/>
        </authorList>
    </citation>
    <scope>NUCLEOTIDE SEQUENCE [LARGE SCALE GENOMIC DNA]</scope>
    <source>
        <strain evidence="7 8">CCMP2467</strain>
    </source>
</reference>
<comment type="catalytic activity">
    <reaction evidence="4 6">
        <text>D-erythrose 4-phosphate + phosphoenolpyruvate + H2O = 7-phospho-2-dehydro-3-deoxy-D-arabino-heptonate + phosphate</text>
        <dbReference type="Rhea" id="RHEA:14717"/>
        <dbReference type="ChEBI" id="CHEBI:15377"/>
        <dbReference type="ChEBI" id="CHEBI:16897"/>
        <dbReference type="ChEBI" id="CHEBI:43474"/>
        <dbReference type="ChEBI" id="CHEBI:58394"/>
        <dbReference type="ChEBI" id="CHEBI:58702"/>
        <dbReference type="EC" id="2.5.1.54"/>
    </reaction>
</comment>
<dbReference type="SUPFAM" id="SSF51569">
    <property type="entry name" value="Aldolase"/>
    <property type="match status" value="1"/>
</dbReference>
<gene>
    <name evidence="7" type="primary">aro-8</name>
    <name evidence="7" type="ORF">AK812_SmicGene2269</name>
</gene>
<evidence type="ECO:0000256" key="5">
    <source>
        <dbReference type="PIRSR" id="PIRSR602480-1"/>
    </source>
</evidence>
<evidence type="ECO:0000313" key="8">
    <source>
        <dbReference type="Proteomes" id="UP000186817"/>
    </source>
</evidence>
<dbReference type="GO" id="GO:0003849">
    <property type="term" value="F:3-deoxy-7-phosphoheptulonate synthase activity"/>
    <property type="evidence" value="ECO:0007669"/>
    <property type="project" value="UniProtKB-EC"/>
</dbReference>
<keyword evidence="3 6" id="KW-0808">Transferase</keyword>
<name>A0A1Q9F1Y1_SYMMI</name>
<comment type="cofactor">
    <cofactor evidence="5">
        <name>Mn(2+)</name>
        <dbReference type="ChEBI" id="CHEBI:29035"/>
    </cofactor>
    <cofactor evidence="5">
        <name>Co(2+)</name>
        <dbReference type="ChEBI" id="CHEBI:48828"/>
    </cofactor>
    <cofactor evidence="5">
        <name>Cd(2+)</name>
        <dbReference type="ChEBI" id="CHEBI:48775"/>
    </cofactor>
    <text evidence="5">Binds 1 divalent cation per subunit. The enzyme is active with manganese, cobalt or cadmium ions.</text>
</comment>
<evidence type="ECO:0000256" key="4">
    <source>
        <dbReference type="ARBA" id="ARBA00047508"/>
    </source>
</evidence>
<evidence type="ECO:0000313" key="7">
    <source>
        <dbReference type="EMBL" id="OLQ13700.1"/>
    </source>
</evidence>
<feature type="binding site" evidence="5">
    <location>
        <position position="201"/>
    </location>
    <ligand>
        <name>Mn(2+)</name>
        <dbReference type="ChEBI" id="CHEBI:29035"/>
    </ligand>
</feature>
<keyword evidence="8" id="KW-1185">Reference proteome</keyword>
<keyword evidence="6" id="KW-0028">Amino-acid biosynthesis</keyword>
<feature type="binding site" evidence="5">
    <location>
        <position position="232"/>
    </location>
    <ligand>
        <name>Mn(2+)</name>
        <dbReference type="ChEBI" id="CHEBI:29035"/>
    </ligand>
</feature>